<proteinExistence type="predicted"/>
<keyword evidence="4" id="KW-1185">Reference proteome</keyword>
<organism evidence="3 4">
    <name type="scientific">Aurantiacibacter aquimixticola</name>
    <dbReference type="NCBI Taxonomy" id="1958945"/>
    <lineage>
        <taxon>Bacteria</taxon>
        <taxon>Pseudomonadati</taxon>
        <taxon>Pseudomonadota</taxon>
        <taxon>Alphaproteobacteria</taxon>
        <taxon>Sphingomonadales</taxon>
        <taxon>Erythrobacteraceae</taxon>
        <taxon>Aurantiacibacter</taxon>
    </lineage>
</organism>
<name>A0A419RTI7_9SPHN</name>
<dbReference type="Gene3D" id="1.10.260.40">
    <property type="entry name" value="lambda repressor-like DNA-binding domains"/>
    <property type="match status" value="1"/>
</dbReference>
<sequence length="116" mass="12769">MEKPGMSKSSTTIDDLGTIDRVTTSPGEMLREEFLEPLGLSANALALALRVPANRVTAVLKNERAVTADTAMRLGRYFGTSARFWLNLQQSYDLSRARKTLAAKIDREVSPREIAA</sequence>
<evidence type="ECO:0000259" key="2">
    <source>
        <dbReference type="Pfam" id="PF01381"/>
    </source>
</evidence>
<accession>A0A419RTI7</accession>
<dbReference type="PANTHER" id="PTHR36924">
    <property type="entry name" value="ANTITOXIN HIGA-1"/>
    <property type="match status" value="1"/>
</dbReference>
<keyword evidence="1" id="KW-0238">DNA-binding</keyword>
<dbReference type="EMBL" id="RAHX01000001">
    <property type="protein sequence ID" value="RJY09064.1"/>
    <property type="molecule type" value="Genomic_DNA"/>
</dbReference>
<dbReference type="InterPro" id="IPR001387">
    <property type="entry name" value="Cro/C1-type_HTH"/>
</dbReference>
<protein>
    <submittedName>
        <fullName evidence="3">Addiction module antidote protein, HigA family</fullName>
    </submittedName>
</protein>
<dbReference type="PANTHER" id="PTHR36924:SF1">
    <property type="entry name" value="ANTITOXIN HIGA-1"/>
    <property type="match status" value="1"/>
</dbReference>
<dbReference type="NCBIfam" id="TIGR02607">
    <property type="entry name" value="antidote_HigA"/>
    <property type="match status" value="1"/>
</dbReference>
<reference evidence="3 4" key="1">
    <citation type="journal article" date="2017" name="Int. J. Syst. Evol. Microbiol.">
        <title>Erythrobacter aquimixticola sp. nov., isolated from the junction between the ocean and a freshwater spring.</title>
        <authorList>
            <person name="Park S."/>
            <person name="Jung Y.T."/>
            <person name="Choi S.J."/>
            <person name="Yoon J.H."/>
        </authorList>
    </citation>
    <scope>NUCLEOTIDE SEQUENCE [LARGE SCALE GENOMIC DNA]</scope>
    <source>
        <strain evidence="3 4">JSSK-14</strain>
    </source>
</reference>
<dbReference type="InterPro" id="IPR010982">
    <property type="entry name" value="Lambda_DNA-bd_dom_sf"/>
</dbReference>
<dbReference type="InterPro" id="IPR013430">
    <property type="entry name" value="Toxin_antidote_HigA"/>
</dbReference>
<gene>
    <name evidence="3" type="primary">higA</name>
    <name evidence="3" type="ORF">D6201_06545</name>
</gene>
<evidence type="ECO:0000313" key="4">
    <source>
        <dbReference type="Proteomes" id="UP000285232"/>
    </source>
</evidence>
<dbReference type="Proteomes" id="UP000285232">
    <property type="component" value="Unassembled WGS sequence"/>
</dbReference>
<feature type="domain" description="HTH cro/C1-type" evidence="2">
    <location>
        <begin position="33"/>
        <end position="84"/>
    </location>
</feature>
<dbReference type="AlphaFoldDB" id="A0A419RTI7"/>
<dbReference type="Pfam" id="PF01381">
    <property type="entry name" value="HTH_3"/>
    <property type="match status" value="1"/>
</dbReference>
<dbReference type="GO" id="GO:0003677">
    <property type="term" value="F:DNA binding"/>
    <property type="evidence" value="ECO:0007669"/>
    <property type="project" value="UniProtKB-KW"/>
</dbReference>
<dbReference type="SUPFAM" id="SSF47413">
    <property type="entry name" value="lambda repressor-like DNA-binding domains"/>
    <property type="match status" value="1"/>
</dbReference>
<evidence type="ECO:0000256" key="1">
    <source>
        <dbReference type="ARBA" id="ARBA00023125"/>
    </source>
</evidence>
<dbReference type="OrthoDB" id="3174593at2"/>
<comment type="caution">
    <text evidence="3">The sequence shown here is derived from an EMBL/GenBank/DDBJ whole genome shotgun (WGS) entry which is preliminary data.</text>
</comment>
<evidence type="ECO:0000313" key="3">
    <source>
        <dbReference type="EMBL" id="RJY09064.1"/>
    </source>
</evidence>